<dbReference type="AlphaFoldDB" id="A0A8K0WBW1"/>
<dbReference type="EMBL" id="JAGPXF010000004">
    <property type="protein sequence ID" value="KAH7245436.1"/>
    <property type="molecule type" value="Genomic_DNA"/>
</dbReference>
<dbReference type="OrthoDB" id="408373at2759"/>
<dbReference type="GO" id="GO:0016787">
    <property type="term" value="F:hydrolase activity"/>
    <property type="evidence" value="ECO:0007669"/>
    <property type="project" value="UniProtKB-KW"/>
</dbReference>
<evidence type="ECO:0000259" key="1">
    <source>
        <dbReference type="Pfam" id="PF12697"/>
    </source>
</evidence>
<reference evidence="2" key="1">
    <citation type="journal article" date="2021" name="Nat. Commun.">
        <title>Genetic determinants of endophytism in the Arabidopsis root mycobiome.</title>
        <authorList>
            <person name="Mesny F."/>
            <person name="Miyauchi S."/>
            <person name="Thiergart T."/>
            <person name="Pickel B."/>
            <person name="Atanasova L."/>
            <person name="Karlsson M."/>
            <person name="Huettel B."/>
            <person name="Barry K.W."/>
            <person name="Haridas S."/>
            <person name="Chen C."/>
            <person name="Bauer D."/>
            <person name="Andreopoulos W."/>
            <person name="Pangilinan J."/>
            <person name="LaButti K."/>
            <person name="Riley R."/>
            <person name="Lipzen A."/>
            <person name="Clum A."/>
            <person name="Drula E."/>
            <person name="Henrissat B."/>
            <person name="Kohler A."/>
            <person name="Grigoriev I.V."/>
            <person name="Martin F.M."/>
            <person name="Hacquard S."/>
        </authorList>
    </citation>
    <scope>NUCLEOTIDE SEQUENCE</scope>
    <source>
        <strain evidence="2">MPI-SDFR-AT-0068</strain>
    </source>
</reference>
<dbReference type="InterPro" id="IPR000073">
    <property type="entry name" value="AB_hydrolase_1"/>
</dbReference>
<dbReference type="Proteomes" id="UP000813427">
    <property type="component" value="Unassembled WGS sequence"/>
</dbReference>
<proteinExistence type="predicted"/>
<gene>
    <name evidence="2" type="ORF">BKA59DRAFT_544711</name>
</gene>
<comment type="caution">
    <text evidence="2">The sequence shown here is derived from an EMBL/GenBank/DDBJ whole genome shotgun (WGS) entry which is preliminary data.</text>
</comment>
<accession>A0A8K0WBW1</accession>
<organism evidence="2 3">
    <name type="scientific">Fusarium tricinctum</name>
    <dbReference type="NCBI Taxonomy" id="61284"/>
    <lineage>
        <taxon>Eukaryota</taxon>
        <taxon>Fungi</taxon>
        <taxon>Dikarya</taxon>
        <taxon>Ascomycota</taxon>
        <taxon>Pezizomycotina</taxon>
        <taxon>Sordariomycetes</taxon>
        <taxon>Hypocreomycetidae</taxon>
        <taxon>Hypocreales</taxon>
        <taxon>Nectriaceae</taxon>
        <taxon>Fusarium</taxon>
        <taxon>Fusarium tricinctum species complex</taxon>
    </lineage>
</organism>
<keyword evidence="2" id="KW-0378">Hydrolase</keyword>
<sequence>MSPVIFIIPGFYEGPAVFKPLADALTTRGFRTVTSSIRSTGTTPPNNPTMDDDIAGIRQDLVPVVEEAGDNGVIAVMHSAGGFIGSAALKDLTRKARDANGKPGGVRNIIFITAGVQPEGFEQGQLPFFDINEANGTQSCKDPRSLLFSDLSDEQADQWLPGLQHQPLTGYATKLQYCGWRDVPSVYVVCEGDKLLPVSFQDTCAKLAGSEIVRLDGGHMVQLSQTEKVADIISSTIE</sequence>
<dbReference type="Gene3D" id="3.40.50.1820">
    <property type="entry name" value="alpha/beta hydrolase"/>
    <property type="match status" value="1"/>
</dbReference>
<feature type="domain" description="AB hydrolase-1" evidence="1">
    <location>
        <begin position="6"/>
        <end position="231"/>
    </location>
</feature>
<protein>
    <submittedName>
        <fullName evidence="2">Alpha/beta hydrolase fold-1</fullName>
    </submittedName>
</protein>
<dbReference type="SUPFAM" id="SSF53474">
    <property type="entry name" value="alpha/beta-Hydrolases"/>
    <property type="match status" value="1"/>
</dbReference>
<evidence type="ECO:0000313" key="3">
    <source>
        <dbReference type="Proteomes" id="UP000813427"/>
    </source>
</evidence>
<dbReference type="InterPro" id="IPR029058">
    <property type="entry name" value="AB_hydrolase_fold"/>
</dbReference>
<dbReference type="PANTHER" id="PTHR37017">
    <property type="entry name" value="AB HYDROLASE-1 DOMAIN-CONTAINING PROTEIN-RELATED"/>
    <property type="match status" value="1"/>
</dbReference>
<dbReference type="PANTHER" id="PTHR37017:SF3">
    <property type="entry name" value="AB HYDROLASE-1 DOMAIN-CONTAINING PROTEIN"/>
    <property type="match status" value="1"/>
</dbReference>
<dbReference type="InterPro" id="IPR052897">
    <property type="entry name" value="Sec-Metab_Biosynth_Hydrolase"/>
</dbReference>
<evidence type="ECO:0000313" key="2">
    <source>
        <dbReference type="EMBL" id="KAH7245436.1"/>
    </source>
</evidence>
<keyword evidence="3" id="KW-1185">Reference proteome</keyword>
<name>A0A8K0WBW1_9HYPO</name>
<dbReference type="Pfam" id="PF12697">
    <property type="entry name" value="Abhydrolase_6"/>
    <property type="match status" value="1"/>
</dbReference>